<dbReference type="GO" id="GO:0005643">
    <property type="term" value="C:nuclear pore"/>
    <property type="evidence" value="ECO:0007669"/>
    <property type="project" value="TreeGrafter"/>
</dbReference>
<feature type="region of interest" description="Disordered" evidence="3">
    <location>
        <begin position="539"/>
        <end position="567"/>
    </location>
</feature>
<dbReference type="InterPro" id="IPR036322">
    <property type="entry name" value="WD40_repeat_dom_sf"/>
</dbReference>
<dbReference type="Proteomes" id="UP001140094">
    <property type="component" value="Unassembled WGS sequence"/>
</dbReference>
<proteinExistence type="predicted"/>
<dbReference type="InterPro" id="IPR019775">
    <property type="entry name" value="WD40_repeat_CS"/>
</dbReference>
<protein>
    <recommendedName>
        <fullName evidence="6">WD40 repeat-like protein</fullName>
    </recommendedName>
</protein>
<evidence type="ECO:0000313" key="5">
    <source>
        <dbReference type="Proteomes" id="UP001140094"/>
    </source>
</evidence>
<organism evidence="4 5">
    <name type="scientific">Coemansia guatemalensis</name>
    <dbReference type="NCBI Taxonomy" id="2761395"/>
    <lineage>
        <taxon>Eukaryota</taxon>
        <taxon>Fungi</taxon>
        <taxon>Fungi incertae sedis</taxon>
        <taxon>Zoopagomycota</taxon>
        <taxon>Kickxellomycotina</taxon>
        <taxon>Kickxellomycetes</taxon>
        <taxon>Kickxellales</taxon>
        <taxon>Kickxellaceae</taxon>
        <taxon>Coemansia</taxon>
    </lineage>
</organism>
<dbReference type="SMART" id="SM00320">
    <property type="entry name" value="WD40"/>
    <property type="match status" value="5"/>
</dbReference>
<keyword evidence="2" id="KW-0677">Repeat</keyword>
<evidence type="ECO:0000256" key="3">
    <source>
        <dbReference type="SAM" id="MobiDB-lite"/>
    </source>
</evidence>
<name>A0A9W8LVF0_9FUNG</name>
<dbReference type="PANTHER" id="PTHR14494:SF0">
    <property type="entry name" value="ALADIN"/>
    <property type="match status" value="1"/>
</dbReference>
<dbReference type="Gene3D" id="2.130.10.10">
    <property type="entry name" value="YVTN repeat-like/Quinoprotein amine dehydrogenase"/>
    <property type="match status" value="2"/>
</dbReference>
<evidence type="ECO:0000313" key="4">
    <source>
        <dbReference type="EMBL" id="KAJ2808364.1"/>
    </source>
</evidence>
<sequence length="611" mass="65575">MCACRTTATFEERGIYPPPKDSVTVGEADLKFIHLRDGDDVGLLQYVRGGGIAFPHIMIPESLQLRGSAQTSSLANKEPAGSASIVRRQADIRKRQGQGGSGAQTGDADDDTSFITTIFSQVLWLWNAKQHITDIVRQTQTRSLLLAESWLPAPLAHLVFGQVQGTASAAKADAIEAENAEGQKSMLAKTDGPITCVAWHPHRSLLAIAHRALDCVFLYDLASDTWCSNILQNAYMKGITSMAWQPNCGYTLAVGCTAGVCLWNILPGSSGSSDSSDTLKAPSLGAAQFSSWMTLLAFPQPAGAHGYPSRLSADNKQPLHRSAASVSAISFSHSGQWLVAGHQTHGHLTLWDVALGTATPLKRSGNSSRSAALQVGVSPNDRYLISTHANGQLRLWETESWTSRVWSDFRANVTQFAWSPDSRSIFFAVADSPDIYALALYKSPPSLDAEISIVTTFEAHSAPASDGNEDPERIRIGGPIKSLALDPKGQRLVVGFDDDSSSADISLLAVYLVNTEALFRAGGDSSALMPLGYIRGPSWGKQHRPERASSSDSTLGSGKPAKKRVRVGDPTPSWLAFSPEFESGALLSVAWANGKVSLVQMLFKTNKITKV</sequence>
<dbReference type="InterPro" id="IPR015943">
    <property type="entry name" value="WD40/YVTN_repeat-like_dom_sf"/>
</dbReference>
<keyword evidence="5" id="KW-1185">Reference proteome</keyword>
<accession>A0A9W8LVF0</accession>
<dbReference type="InterPro" id="IPR045139">
    <property type="entry name" value="Aladin"/>
</dbReference>
<dbReference type="GO" id="GO:0006913">
    <property type="term" value="P:nucleocytoplasmic transport"/>
    <property type="evidence" value="ECO:0007669"/>
    <property type="project" value="TreeGrafter"/>
</dbReference>
<keyword evidence="1" id="KW-0853">WD repeat</keyword>
<evidence type="ECO:0000256" key="1">
    <source>
        <dbReference type="ARBA" id="ARBA00022574"/>
    </source>
</evidence>
<dbReference type="AlphaFoldDB" id="A0A9W8LVF0"/>
<dbReference type="EMBL" id="JANBUO010000053">
    <property type="protein sequence ID" value="KAJ2808364.1"/>
    <property type="molecule type" value="Genomic_DNA"/>
</dbReference>
<gene>
    <name evidence="4" type="ORF">H4R20_000913</name>
</gene>
<dbReference type="OrthoDB" id="10251741at2759"/>
<dbReference type="PANTHER" id="PTHR14494">
    <property type="entry name" value="ALADIN/ADRACALIN/AAAS"/>
    <property type="match status" value="1"/>
</dbReference>
<dbReference type="SUPFAM" id="SSF50978">
    <property type="entry name" value="WD40 repeat-like"/>
    <property type="match status" value="1"/>
</dbReference>
<comment type="caution">
    <text evidence="4">The sequence shown here is derived from an EMBL/GenBank/DDBJ whole genome shotgun (WGS) entry which is preliminary data.</text>
</comment>
<reference evidence="4" key="1">
    <citation type="submission" date="2022-07" db="EMBL/GenBank/DDBJ databases">
        <title>Phylogenomic reconstructions and comparative analyses of Kickxellomycotina fungi.</title>
        <authorList>
            <person name="Reynolds N.K."/>
            <person name="Stajich J.E."/>
            <person name="Barry K."/>
            <person name="Grigoriev I.V."/>
            <person name="Crous P."/>
            <person name="Smith M.E."/>
        </authorList>
    </citation>
    <scope>NUCLEOTIDE SEQUENCE</scope>
    <source>
        <strain evidence="4">NRRL 1565</strain>
    </source>
</reference>
<dbReference type="InterPro" id="IPR001680">
    <property type="entry name" value="WD40_rpt"/>
</dbReference>
<dbReference type="PROSITE" id="PS00678">
    <property type="entry name" value="WD_REPEATS_1"/>
    <property type="match status" value="1"/>
</dbReference>
<dbReference type="Pfam" id="PF00400">
    <property type="entry name" value="WD40"/>
    <property type="match status" value="1"/>
</dbReference>
<evidence type="ECO:0008006" key="6">
    <source>
        <dbReference type="Google" id="ProtNLM"/>
    </source>
</evidence>
<evidence type="ECO:0000256" key="2">
    <source>
        <dbReference type="ARBA" id="ARBA00022737"/>
    </source>
</evidence>